<gene>
    <name evidence="1" type="ORF">T12_4921</name>
</gene>
<evidence type="ECO:0000313" key="2">
    <source>
        <dbReference type="Proteomes" id="UP000054783"/>
    </source>
</evidence>
<comment type="caution">
    <text evidence="1">The sequence shown here is derived from an EMBL/GenBank/DDBJ whole genome shotgun (WGS) entry which is preliminary data.</text>
</comment>
<keyword evidence="2" id="KW-1185">Reference proteome</keyword>
<sequence length="69" mass="7783">MAIENAGDAIKELWLWRKGRIDDHTVRQRSGAKLALLWLTNGSSKRYLIIVRALAGWAKGEDVYDGQLS</sequence>
<dbReference type="EMBL" id="JYDQ01000090">
    <property type="protein sequence ID" value="KRY15771.1"/>
    <property type="molecule type" value="Genomic_DNA"/>
</dbReference>
<name>A0A0V0ZT35_9BILA</name>
<protein>
    <submittedName>
        <fullName evidence="1">Uncharacterized protein</fullName>
    </submittedName>
</protein>
<reference evidence="1 2" key="1">
    <citation type="submission" date="2015-01" db="EMBL/GenBank/DDBJ databases">
        <title>Evolution of Trichinella species and genotypes.</title>
        <authorList>
            <person name="Korhonen P.K."/>
            <person name="Edoardo P."/>
            <person name="Giuseppe L.R."/>
            <person name="Gasser R.B."/>
        </authorList>
    </citation>
    <scope>NUCLEOTIDE SEQUENCE [LARGE SCALE GENOMIC DNA]</scope>
    <source>
        <strain evidence="1">ISS2496</strain>
    </source>
</reference>
<dbReference type="Proteomes" id="UP000054783">
    <property type="component" value="Unassembled WGS sequence"/>
</dbReference>
<accession>A0A0V0ZT35</accession>
<proteinExistence type="predicted"/>
<evidence type="ECO:0000313" key="1">
    <source>
        <dbReference type="EMBL" id="KRY15771.1"/>
    </source>
</evidence>
<dbReference type="AlphaFoldDB" id="A0A0V0ZT35"/>
<organism evidence="1 2">
    <name type="scientific">Trichinella patagoniensis</name>
    <dbReference type="NCBI Taxonomy" id="990121"/>
    <lineage>
        <taxon>Eukaryota</taxon>
        <taxon>Metazoa</taxon>
        <taxon>Ecdysozoa</taxon>
        <taxon>Nematoda</taxon>
        <taxon>Enoplea</taxon>
        <taxon>Dorylaimia</taxon>
        <taxon>Trichinellida</taxon>
        <taxon>Trichinellidae</taxon>
        <taxon>Trichinella</taxon>
    </lineage>
</organism>